<gene>
    <name evidence="1" type="ORF">FHX42_003543</name>
</gene>
<dbReference type="InterPro" id="IPR047717">
    <property type="entry name" value="CC_star_Cory"/>
</dbReference>
<reference evidence="1 2" key="1">
    <citation type="submission" date="2020-07" db="EMBL/GenBank/DDBJ databases">
        <title>Sequencing the genomes of 1000 actinobacteria strains.</title>
        <authorList>
            <person name="Klenk H.-P."/>
        </authorList>
    </citation>
    <scope>NUCLEOTIDE SEQUENCE [LARGE SCALE GENOMIC DNA]</scope>
    <source>
        <strain evidence="1 2">DSM 45975</strain>
    </source>
</reference>
<accession>A0A839E345</accession>
<comment type="caution">
    <text evidence="1">The sequence shown here is derived from an EMBL/GenBank/DDBJ whole genome shotgun (WGS) entry which is preliminary data.</text>
</comment>
<keyword evidence="2" id="KW-1185">Reference proteome</keyword>
<proteinExistence type="predicted"/>
<dbReference type="RefSeq" id="WP_182545434.1">
    <property type="nucleotide sequence ID" value="NZ_JACGWZ010000005.1"/>
</dbReference>
<dbReference type="Proteomes" id="UP000569329">
    <property type="component" value="Unassembled WGS sequence"/>
</dbReference>
<evidence type="ECO:0000313" key="1">
    <source>
        <dbReference type="EMBL" id="MBA8826167.1"/>
    </source>
</evidence>
<name>A0A839E345_9PSEU</name>
<dbReference type="AlphaFoldDB" id="A0A839E345"/>
<dbReference type="Pfam" id="PF25952">
    <property type="entry name" value="DUF7990"/>
    <property type="match status" value="1"/>
</dbReference>
<dbReference type="EMBL" id="JACGWZ010000005">
    <property type="protein sequence ID" value="MBA8826167.1"/>
    <property type="molecule type" value="Genomic_DNA"/>
</dbReference>
<sequence length="102" mass="11766">MSPDSRAAPLSTRNSWHRVVAAWRRFEAFHDEMFVAPWRQGLEREARRQDDTFRALVMLDALGVENPVAYETMELIPHLVGDLHAWHQRMGQDTFGDPGTCC</sequence>
<protein>
    <recommendedName>
        <fullName evidence="3">DNA helicase</fullName>
    </recommendedName>
</protein>
<dbReference type="InterPro" id="IPR058303">
    <property type="entry name" value="DUF7990"/>
</dbReference>
<organism evidence="1 2">
    <name type="scientific">Halosaccharopolyspora lacisalsi</name>
    <dbReference type="NCBI Taxonomy" id="1000566"/>
    <lineage>
        <taxon>Bacteria</taxon>
        <taxon>Bacillati</taxon>
        <taxon>Actinomycetota</taxon>
        <taxon>Actinomycetes</taxon>
        <taxon>Pseudonocardiales</taxon>
        <taxon>Pseudonocardiaceae</taxon>
        <taxon>Halosaccharopolyspora</taxon>
    </lineage>
</organism>
<evidence type="ECO:0008006" key="3">
    <source>
        <dbReference type="Google" id="ProtNLM"/>
    </source>
</evidence>
<evidence type="ECO:0000313" key="2">
    <source>
        <dbReference type="Proteomes" id="UP000569329"/>
    </source>
</evidence>
<dbReference type="NCBIfam" id="NF041419">
    <property type="entry name" value="CC_star_Cory"/>
    <property type="match status" value="1"/>
</dbReference>